<keyword evidence="2" id="KW-1185">Reference proteome</keyword>
<proteinExistence type="predicted"/>
<evidence type="ECO:0000313" key="1">
    <source>
        <dbReference type="EMBL" id="TFK36590.1"/>
    </source>
</evidence>
<dbReference type="AlphaFoldDB" id="A0A5C3LUF5"/>
<gene>
    <name evidence="1" type="ORF">BDQ12DRAFT_686679</name>
</gene>
<dbReference type="Proteomes" id="UP000308652">
    <property type="component" value="Unassembled WGS sequence"/>
</dbReference>
<accession>A0A5C3LUF5</accession>
<dbReference type="EMBL" id="ML213613">
    <property type="protein sequence ID" value="TFK36590.1"/>
    <property type="molecule type" value="Genomic_DNA"/>
</dbReference>
<organism evidence="1 2">
    <name type="scientific">Crucibulum laeve</name>
    <dbReference type="NCBI Taxonomy" id="68775"/>
    <lineage>
        <taxon>Eukaryota</taxon>
        <taxon>Fungi</taxon>
        <taxon>Dikarya</taxon>
        <taxon>Basidiomycota</taxon>
        <taxon>Agaricomycotina</taxon>
        <taxon>Agaricomycetes</taxon>
        <taxon>Agaricomycetidae</taxon>
        <taxon>Agaricales</taxon>
        <taxon>Agaricineae</taxon>
        <taxon>Nidulariaceae</taxon>
        <taxon>Crucibulum</taxon>
    </lineage>
</organism>
<protein>
    <submittedName>
        <fullName evidence="1">Uncharacterized protein</fullName>
    </submittedName>
</protein>
<sequence>MGEMKSRVFFVVRNQGRIYILLSSFSIDSRSAIVHVLMRSRWLFIQTQYHRFRLDLAGGWPLSQLRCRKLAVLCLLYSSLIDAHLPGLAEERTGCSSSHCGSYLLLYQDLLCHTPSTSPFHALVGRRSCVADRSNLRSGTKECCVFR</sequence>
<name>A0A5C3LUF5_9AGAR</name>
<reference evidence="1 2" key="1">
    <citation type="journal article" date="2019" name="Nat. Ecol. Evol.">
        <title>Megaphylogeny resolves global patterns of mushroom evolution.</title>
        <authorList>
            <person name="Varga T."/>
            <person name="Krizsan K."/>
            <person name="Foldi C."/>
            <person name="Dima B."/>
            <person name="Sanchez-Garcia M."/>
            <person name="Sanchez-Ramirez S."/>
            <person name="Szollosi G.J."/>
            <person name="Szarkandi J.G."/>
            <person name="Papp V."/>
            <person name="Albert L."/>
            <person name="Andreopoulos W."/>
            <person name="Angelini C."/>
            <person name="Antonin V."/>
            <person name="Barry K.W."/>
            <person name="Bougher N.L."/>
            <person name="Buchanan P."/>
            <person name="Buyck B."/>
            <person name="Bense V."/>
            <person name="Catcheside P."/>
            <person name="Chovatia M."/>
            <person name="Cooper J."/>
            <person name="Damon W."/>
            <person name="Desjardin D."/>
            <person name="Finy P."/>
            <person name="Geml J."/>
            <person name="Haridas S."/>
            <person name="Hughes K."/>
            <person name="Justo A."/>
            <person name="Karasinski D."/>
            <person name="Kautmanova I."/>
            <person name="Kiss B."/>
            <person name="Kocsube S."/>
            <person name="Kotiranta H."/>
            <person name="LaButti K.M."/>
            <person name="Lechner B.E."/>
            <person name="Liimatainen K."/>
            <person name="Lipzen A."/>
            <person name="Lukacs Z."/>
            <person name="Mihaltcheva S."/>
            <person name="Morgado L.N."/>
            <person name="Niskanen T."/>
            <person name="Noordeloos M.E."/>
            <person name="Ohm R.A."/>
            <person name="Ortiz-Santana B."/>
            <person name="Ovrebo C."/>
            <person name="Racz N."/>
            <person name="Riley R."/>
            <person name="Savchenko A."/>
            <person name="Shiryaev A."/>
            <person name="Soop K."/>
            <person name="Spirin V."/>
            <person name="Szebenyi C."/>
            <person name="Tomsovsky M."/>
            <person name="Tulloss R.E."/>
            <person name="Uehling J."/>
            <person name="Grigoriev I.V."/>
            <person name="Vagvolgyi C."/>
            <person name="Papp T."/>
            <person name="Martin F.M."/>
            <person name="Miettinen O."/>
            <person name="Hibbett D.S."/>
            <person name="Nagy L.G."/>
        </authorList>
    </citation>
    <scope>NUCLEOTIDE SEQUENCE [LARGE SCALE GENOMIC DNA]</scope>
    <source>
        <strain evidence="1 2">CBS 166.37</strain>
    </source>
</reference>
<evidence type="ECO:0000313" key="2">
    <source>
        <dbReference type="Proteomes" id="UP000308652"/>
    </source>
</evidence>